<dbReference type="EMBL" id="NOWF01000001">
    <property type="protein sequence ID" value="OYD09622.1"/>
    <property type="molecule type" value="Genomic_DNA"/>
</dbReference>
<dbReference type="InterPro" id="IPR003593">
    <property type="entry name" value="AAA+_ATPase"/>
</dbReference>
<gene>
    <name evidence="6" type="ORF">CHM34_01020</name>
</gene>
<protein>
    <submittedName>
        <fullName evidence="6">ABC transporter ATP-binding protein</fullName>
    </submittedName>
</protein>
<comment type="similarity">
    <text evidence="1">Belongs to the ABC transporter superfamily.</text>
</comment>
<dbReference type="Gene3D" id="3.40.50.300">
    <property type="entry name" value="P-loop containing nucleotide triphosphate hydrolases"/>
    <property type="match status" value="1"/>
</dbReference>
<evidence type="ECO:0000313" key="6">
    <source>
        <dbReference type="EMBL" id="OYD09622.1"/>
    </source>
</evidence>
<dbReference type="InterPro" id="IPR027417">
    <property type="entry name" value="P-loop_NTPase"/>
</dbReference>
<feature type="domain" description="ABC transporter" evidence="5">
    <location>
        <begin position="5"/>
        <end position="242"/>
    </location>
</feature>
<dbReference type="InterPro" id="IPR050763">
    <property type="entry name" value="ABC_transporter_ATP-binding"/>
</dbReference>
<dbReference type="InterPro" id="IPR003439">
    <property type="entry name" value="ABC_transporter-like_ATP-bd"/>
</dbReference>
<evidence type="ECO:0000256" key="1">
    <source>
        <dbReference type="ARBA" id="ARBA00005417"/>
    </source>
</evidence>
<keyword evidence="3" id="KW-0547">Nucleotide-binding</keyword>
<name>A0A235BBN1_9BACL</name>
<evidence type="ECO:0000259" key="5">
    <source>
        <dbReference type="PROSITE" id="PS50893"/>
    </source>
</evidence>
<evidence type="ECO:0000256" key="3">
    <source>
        <dbReference type="ARBA" id="ARBA00022741"/>
    </source>
</evidence>
<dbReference type="Pfam" id="PF00005">
    <property type="entry name" value="ABC_tran"/>
    <property type="match status" value="1"/>
</dbReference>
<organism evidence="6 7">
    <name type="scientific">Paludifilum halophilum</name>
    <dbReference type="NCBI Taxonomy" id="1642702"/>
    <lineage>
        <taxon>Bacteria</taxon>
        <taxon>Bacillati</taxon>
        <taxon>Bacillota</taxon>
        <taxon>Bacilli</taxon>
        <taxon>Bacillales</taxon>
        <taxon>Thermoactinomycetaceae</taxon>
        <taxon>Paludifilum</taxon>
    </lineage>
</organism>
<evidence type="ECO:0000256" key="4">
    <source>
        <dbReference type="ARBA" id="ARBA00022840"/>
    </source>
</evidence>
<evidence type="ECO:0000313" key="7">
    <source>
        <dbReference type="Proteomes" id="UP000215459"/>
    </source>
</evidence>
<dbReference type="GO" id="GO:0016887">
    <property type="term" value="F:ATP hydrolysis activity"/>
    <property type="evidence" value="ECO:0007669"/>
    <property type="project" value="InterPro"/>
</dbReference>
<dbReference type="PROSITE" id="PS50893">
    <property type="entry name" value="ABC_TRANSPORTER_2"/>
    <property type="match status" value="1"/>
</dbReference>
<keyword evidence="7" id="KW-1185">Reference proteome</keyword>
<comment type="caution">
    <text evidence="6">The sequence shown here is derived from an EMBL/GenBank/DDBJ whole genome shotgun (WGS) entry which is preliminary data.</text>
</comment>
<keyword evidence="2" id="KW-0813">Transport</keyword>
<reference evidence="6 7" key="1">
    <citation type="submission" date="2017-07" db="EMBL/GenBank/DDBJ databases">
        <title>The genome sequence of Paludifilum halophilum highlights mechanisms for microbial adaptation to high salt environemnts.</title>
        <authorList>
            <person name="Belbahri L."/>
        </authorList>
    </citation>
    <scope>NUCLEOTIDE SEQUENCE [LARGE SCALE GENOMIC DNA]</scope>
    <source>
        <strain evidence="6 7">DSM 102817</strain>
    </source>
</reference>
<dbReference type="PANTHER" id="PTHR42711:SF5">
    <property type="entry name" value="ABC TRANSPORTER ATP-BINDING PROTEIN NATA"/>
    <property type="match status" value="1"/>
</dbReference>
<dbReference type="PANTHER" id="PTHR42711">
    <property type="entry name" value="ABC TRANSPORTER ATP-BINDING PROTEIN"/>
    <property type="match status" value="1"/>
</dbReference>
<dbReference type="Proteomes" id="UP000215459">
    <property type="component" value="Unassembled WGS sequence"/>
</dbReference>
<dbReference type="OrthoDB" id="9804819at2"/>
<dbReference type="SMART" id="SM00382">
    <property type="entry name" value="AAA"/>
    <property type="match status" value="1"/>
</dbReference>
<dbReference type="SUPFAM" id="SSF52540">
    <property type="entry name" value="P-loop containing nucleoside triphosphate hydrolases"/>
    <property type="match status" value="1"/>
</dbReference>
<keyword evidence="4 6" id="KW-0067">ATP-binding</keyword>
<accession>A0A235BBN1</accession>
<evidence type="ECO:0000256" key="2">
    <source>
        <dbReference type="ARBA" id="ARBA00022448"/>
    </source>
</evidence>
<sequence length="325" mass="37287">MNPIIDVQNLTASFKDKKGKTFIRVVNDVSFQVQEEEIFGLLGPNGAGKSSIIRMICGLLIPKSGGIFIKGISYQKRMESLKYISTVLEGNRNLYWRMTVKENISYFAGNRGIQFKEIKDQADEWLRLFGLEEKKSELVGNLSRGMQQKVAITVALCLNTKVILLDEPTLGLDVKTTNELKKILTKIRNEFKKTIIISTHDMKLVEEICDRVVIIDRGKKIVEDTVEKLMELFQIKTYAMSVKGGEISEKKLNRIVRQFPEFSYDSTSGLYRVDISNTTSFYAFIELLKKEKVYIDSIEPDRLDFEKIFTILCERNQVDAVHVQE</sequence>
<dbReference type="GO" id="GO:0005524">
    <property type="term" value="F:ATP binding"/>
    <property type="evidence" value="ECO:0007669"/>
    <property type="project" value="UniProtKB-KW"/>
</dbReference>
<dbReference type="AlphaFoldDB" id="A0A235BBN1"/>
<proteinExistence type="inferred from homology"/>
<dbReference type="RefSeq" id="WP_094262722.1">
    <property type="nucleotide sequence ID" value="NZ_NOWF01000001.1"/>
</dbReference>